<feature type="chain" id="PRO_5047054049" evidence="1">
    <location>
        <begin position="22"/>
        <end position="90"/>
    </location>
</feature>
<dbReference type="EMBL" id="JAGTIS010000002">
    <property type="protein sequence ID" value="MBT8765510.1"/>
    <property type="molecule type" value="Genomic_DNA"/>
</dbReference>
<comment type="caution">
    <text evidence="2">The sequence shown here is derived from an EMBL/GenBank/DDBJ whole genome shotgun (WGS) entry which is preliminary data.</text>
</comment>
<sequence>MSSIRLPLLILALLAASHSVADTAQQEKMKTCNAEATAKELKGDARKTFMSGCLKMTQQERMTACNKTASTKELKGDARKSFMSECLKAK</sequence>
<name>A0ABS5XCU7_9GAMM</name>
<reference evidence="2 3" key="1">
    <citation type="submission" date="2021-04" db="EMBL/GenBank/DDBJ databases">
        <title>Pseudomonas boanensis sp. nov., a bacterium isolated from river water used for household purposes in Boane District, Mozambique.</title>
        <authorList>
            <person name="Nicklasson M."/>
            <person name="Martin-Rodriguez A.J."/>
            <person name="Thorell K."/>
            <person name="Neves L."/>
            <person name="Mussagy A."/>
            <person name="Rydberg H.A."/>
            <person name="Hernroth B."/>
            <person name="Svensson-Stadler L."/>
            <person name="Sjoling A."/>
        </authorList>
    </citation>
    <scope>NUCLEOTIDE SEQUENCE [LARGE SCALE GENOMIC DNA]</scope>
    <source>
        <strain evidence="2 3">DB1</strain>
    </source>
</reference>
<proteinExistence type="predicted"/>
<dbReference type="RefSeq" id="WP_215371393.1">
    <property type="nucleotide sequence ID" value="NZ_CP113889.1"/>
</dbReference>
<dbReference type="Pfam" id="PF07769">
    <property type="entry name" value="PsiF_repeat"/>
    <property type="match status" value="2"/>
</dbReference>
<evidence type="ECO:0000256" key="1">
    <source>
        <dbReference type="SAM" id="SignalP"/>
    </source>
</evidence>
<protein>
    <submittedName>
        <fullName evidence="2">Phosphate starvation-inducible protein PsiF</fullName>
    </submittedName>
</protein>
<accession>A0ABS5XCU7</accession>
<gene>
    <name evidence="2" type="ORF">J7302_05105</name>
</gene>
<dbReference type="InterPro" id="IPR011690">
    <property type="entry name" value="P_starv_induced_PsiF"/>
</dbReference>
<keyword evidence="3" id="KW-1185">Reference proteome</keyword>
<feature type="signal peptide" evidence="1">
    <location>
        <begin position="1"/>
        <end position="21"/>
    </location>
</feature>
<evidence type="ECO:0000313" key="2">
    <source>
        <dbReference type="EMBL" id="MBT8765510.1"/>
    </source>
</evidence>
<keyword evidence="1" id="KW-0732">Signal</keyword>
<organism evidence="2 3">
    <name type="scientific">Metapseudomonas boanensis</name>
    <dbReference type="NCBI Taxonomy" id="2822138"/>
    <lineage>
        <taxon>Bacteria</taxon>
        <taxon>Pseudomonadati</taxon>
        <taxon>Pseudomonadota</taxon>
        <taxon>Gammaproteobacteria</taxon>
        <taxon>Pseudomonadales</taxon>
        <taxon>Pseudomonadaceae</taxon>
        <taxon>Metapseudomonas</taxon>
    </lineage>
</organism>
<dbReference type="Proteomes" id="UP001519667">
    <property type="component" value="Unassembled WGS sequence"/>
</dbReference>
<evidence type="ECO:0000313" key="3">
    <source>
        <dbReference type="Proteomes" id="UP001519667"/>
    </source>
</evidence>